<reference evidence="3 4" key="1">
    <citation type="journal article" date="2018" name="Int. J. Syst. Evol. Microbiol.">
        <title>Pseudooceanicola lipolyticus sp. nov., a marine alphaproteobacterium, reclassification of Oceanicola flagellatus as Pseudooceanicola flagellatus comb. nov. and emended description of the genus Pseudooceanicola.</title>
        <authorList>
            <person name="Huang M.-M."/>
            <person name="Guo L.-L."/>
            <person name="Wu Y.-H."/>
            <person name="Lai Q.-L."/>
            <person name="Shao Z.-Z."/>
            <person name="Wang C.-S."/>
            <person name="Wu M."/>
            <person name="Xu X.-W."/>
        </authorList>
    </citation>
    <scope>NUCLEOTIDE SEQUENCE [LARGE SCALE GENOMIC DNA]</scope>
    <source>
        <strain evidence="3 4">157</strain>
    </source>
</reference>
<evidence type="ECO:0000256" key="2">
    <source>
        <dbReference type="SAM" id="Phobius"/>
    </source>
</evidence>
<evidence type="ECO:0000313" key="3">
    <source>
        <dbReference type="EMBL" id="PJE34157.1"/>
    </source>
</evidence>
<keyword evidence="2" id="KW-0472">Membrane</keyword>
<proteinExistence type="predicted"/>
<accession>A0A2M8IUF8</accession>
<dbReference type="EMBL" id="PGTB01000229">
    <property type="protein sequence ID" value="PJE34157.1"/>
    <property type="molecule type" value="Genomic_DNA"/>
</dbReference>
<keyword evidence="4" id="KW-1185">Reference proteome</keyword>
<evidence type="ECO:0000313" key="4">
    <source>
        <dbReference type="Proteomes" id="UP000231553"/>
    </source>
</evidence>
<protein>
    <submittedName>
        <fullName evidence="3">Uncharacterized protein</fullName>
    </submittedName>
</protein>
<feature type="transmembrane region" description="Helical" evidence="2">
    <location>
        <begin position="20"/>
        <end position="44"/>
    </location>
</feature>
<feature type="region of interest" description="Disordered" evidence="1">
    <location>
        <begin position="48"/>
        <end position="123"/>
    </location>
</feature>
<dbReference type="Proteomes" id="UP000231553">
    <property type="component" value="Unassembled WGS sequence"/>
</dbReference>
<keyword evidence="2" id="KW-1133">Transmembrane helix</keyword>
<organism evidence="3 4">
    <name type="scientific">Pseudooceanicola lipolyticus</name>
    <dbReference type="NCBI Taxonomy" id="2029104"/>
    <lineage>
        <taxon>Bacteria</taxon>
        <taxon>Pseudomonadati</taxon>
        <taxon>Pseudomonadota</taxon>
        <taxon>Alphaproteobacteria</taxon>
        <taxon>Rhodobacterales</taxon>
        <taxon>Paracoccaceae</taxon>
        <taxon>Pseudooceanicola</taxon>
    </lineage>
</organism>
<keyword evidence="2" id="KW-0812">Transmembrane</keyword>
<name>A0A2M8IUF8_9RHOB</name>
<feature type="compositionally biased region" description="Low complexity" evidence="1">
    <location>
        <begin position="70"/>
        <end position="123"/>
    </location>
</feature>
<dbReference type="AlphaFoldDB" id="A0A2M8IUF8"/>
<sequence>MYTDNYRAPEVEPNRAPPPSTGVGGTGIAIAALIIGILALFWIFGAGPSDTTQPVPADGVSVTIEEEGGTAPVAPDANATAPAAAPTQDAAPTDDAAPVAPAPTEDAAPADETAPAAPAPSDN</sequence>
<feature type="region of interest" description="Disordered" evidence="1">
    <location>
        <begin position="1"/>
        <end position="24"/>
    </location>
</feature>
<evidence type="ECO:0000256" key="1">
    <source>
        <dbReference type="SAM" id="MobiDB-lite"/>
    </source>
</evidence>
<comment type="caution">
    <text evidence="3">The sequence shown here is derived from an EMBL/GenBank/DDBJ whole genome shotgun (WGS) entry which is preliminary data.</text>
</comment>
<gene>
    <name evidence="3" type="ORF">CVM52_23740</name>
</gene>